<evidence type="ECO:0000313" key="10">
    <source>
        <dbReference type="Proteomes" id="UP000439022"/>
    </source>
</evidence>
<evidence type="ECO:0000259" key="7">
    <source>
        <dbReference type="PROSITE" id="PS50111"/>
    </source>
</evidence>
<dbReference type="SMART" id="SM00283">
    <property type="entry name" value="MA"/>
    <property type="match status" value="1"/>
</dbReference>
<feature type="domain" description="HAMP" evidence="8">
    <location>
        <begin position="327"/>
        <end position="379"/>
    </location>
</feature>
<name>A0A6A8GFC6_9EURY</name>
<feature type="region of interest" description="Disordered" evidence="5">
    <location>
        <begin position="697"/>
        <end position="718"/>
    </location>
</feature>
<dbReference type="Gene3D" id="1.10.287.950">
    <property type="entry name" value="Methyl-accepting chemotaxis protein"/>
    <property type="match status" value="1"/>
</dbReference>
<keyword evidence="6" id="KW-0812">Transmembrane</keyword>
<organism evidence="9 10">
    <name type="scientific">Haloferax litoreum</name>
    <dbReference type="NCBI Taxonomy" id="2666140"/>
    <lineage>
        <taxon>Archaea</taxon>
        <taxon>Methanobacteriati</taxon>
        <taxon>Methanobacteriota</taxon>
        <taxon>Stenosarchaea group</taxon>
        <taxon>Halobacteria</taxon>
        <taxon>Halobacteriales</taxon>
        <taxon>Haloferacaceae</taxon>
        <taxon>Haloferax</taxon>
    </lineage>
</organism>
<keyword evidence="10" id="KW-1185">Reference proteome</keyword>
<evidence type="ECO:0000256" key="4">
    <source>
        <dbReference type="SAM" id="Coils"/>
    </source>
</evidence>
<feature type="region of interest" description="Disordered" evidence="5">
    <location>
        <begin position="763"/>
        <end position="813"/>
    </location>
</feature>
<dbReference type="Gene3D" id="6.10.250.1910">
    <property type="match status" value="1"/>
</dbReference>
<feature type="region of interest" description="Disordered" evidence="5">
    <location>
        <begin position="448"/>
        <end position="467"/>
    </location>
</feature>
<dbReference type="PROSITE" id="PS50885">
    <property type="entry name" value="HAMP"/>
    <property type="match status" value="2"/>
</dbReference>
<dbReference type="CDD" id="cd06225">
    <property type="entry name" value="HAMP"/>
    <property type="match status" value="1"/>
</dbReference>
<dbReference type="InterPro" id="IPR004089">
    <property type="entry name" value="MCPsignal_dom"/>
</dbReference>
<dbReference type="InterPro" id="IPR004090">
    <property type="entry name" value="Chemotax_Me-accpt_rcpt"/>
</dbReference>
<feature type="domain" description="HAMP" evidence="8">
    <location>
        <begin position="396"/>
        <end position="439"/>
    </location>
</feature>
<evidence type="ECO:0000259" key="8">
    <source>
        <dbReference type="PROSITE" id="PS50885"/>
    </source>
</evidence>
<dbReference type="PRINTS" id="PR00260">
    <property type="entry name" value="CHEMTRNSDUCR"/>
</dbReference>
<dbReference type="Pfam" id="PF00015">
    <property type="entry name" value="MCPsignal"/>
    <property type="match status" value="1"/>
</dbReference>
<comment type="caution">
    <text evidence="9">The sequence shown here is derived from an EMBL/GenBank/DDBJ whole genome shotgun (WGS) entry which is preliminary data.</text>
</comment>
<evidence type="ECO:0000256" key="3">
    <source>
        <dbReference type="PROSITE-ProRule" id="PRU00284"/>
    </source>
</evidence>
<dbReference type="CDD" id="cd11386">
    <property type="entry name" value="MCP_signal"/>
    <property type="match status" value="1"/>
</dbReference>
<dbReference type="SMART" id="SM00304">
    <property type="entry name" value="HAMP"/>
    <property type="match status" value="3"/>
</dbReference>
<proteinExistence type="inferred from homology"/>
<dbReference type="Pfam" id="PF00672">
    <property type="entry name" value="HAMP"/>
    <property type="match status" value="1"/>
</dbReference>
<dbReference type="Proteomes" id="UP000439022">
    <property type="component" value="Unassembled WGS sequence"/>
</dbReference>
<feature type="coiled-coil region" evidence="4">
    <location>
        <begin position="371"/>
        <end position="398"/>
    </location>
</feature>
<evidence type="ECO:0000256" key="5">
    <source>
        <dbReference type="SAM" id="MobiDB-lite"/>
    </source>
</evidence>
<dbReference type="SUPFAM" id="SSF58104">
    <property type="entry name" value="Methyl-accepting chemotaxis protein (MCP) signaling domain"/>
    <property type="match status" value="2"/>
</dbReference>
<keyword evidence="4" id="KW-0175">Coiled coil</keyword>
<dbReference type="AlphaFoldDB" id="A0A6A8GFC6"/>
<sequence length="813" mass="86911">MRKRWLRGRKLVPVRLFDSLTARISSVIPSSTVSRAVRKTYARKFFTAVVLAMVVMAGVGAVTYTKVQESLDDQVEQQLTSTAELQADGLESWISSKRLETRTTSAAWQLQLGNQQAASSYLFQRSSELGQDDLTAIHYVDFTTGEIEESTASSLEGKTVAEAGLPWGDIEQNVNPEPNLVYVSSETFSSPVDGEQSFALASKPPENAESVVVVTVGLPARVAQTEQTMAGSQTTLYESDGSEIVSTAKNGSVPAAASDLDANGTALEQTDDAVVAYTTLDGVDWTLSTAVPTSSAYSVRDSVGSGLLVTILTAIGALGAVALVVGRRTTRTLGELTTRAEEMANGDLDADLETDRIDEFGTLYRSFDEMRVSLRQNLREAEDLNAHLESKAEAYRRVMERCAEGDIACRMDPDSESEAMADIARTYNQTMDELGTVIADAQTFSESVAEASEETSASVGDVNEASEAVTESMTTILDDVVEQDDHLDDVTERMNDFSATIQQVSASAAEVADRADAAVDRGEYGRDAAAEAVAELRTIETATENTVEQVEELETVIGDIESVVDFIDQIASQTHILALNASIEAARAGEAGDGFAVVADEVKQLAEETQDATGQIGSSIERVREQTEATATDIRETQTRVGEGSETIEEAMGAIDTIVDDVEETADGIQEIRRATERQARATSEVVAMVEDVSEISERTSAGARDAVGATEEQTASLSDVSERVDRLAERAGELRLALDRFDVAGDTVEPVDIDVDDAALVVSDASDAPSTDSPDDVETTNASPNDTDDTAVEPKAEADGGIESTDGDRTER</sequence>
<reference evidence="9 10" key="1">
    <citation type="submission" date="2019-11" db="EMBL/GenBank/DDBJ databases">
        <title>Whole genome sequence of Haloferax sp. MBLA0076.</title>
        <authorList>
            <person name="Seo M.-J."/>
            <person name="Cho E.-S."/>
        </authorList>
    </citation>
    <scope>NUCLEOTIDE SEQUENCE [LARGE SCALE GENOMIC DNA]</scope>
    <source>
        <strain evidence="9 10">MBLA0076</strain>
    </source>
</reference>
<dbReference type="GO" id="GO:0006935">
    <property type="term" value="P:chemotaxis"/>
    <property type="evidence" value="ECO:0007669"/>
    <property type="project" value="InterPro"/>
</dbReference>
<protein>
    <submittedName>
        <fullName evidence="9">HAMP domain-containing protein</fullName>
    </submittedName>
</protein>
<evidence type="ECO:0000313" key="9">
    <source>
        <dbReference type="EMBL" id="MRX21853.1"/>
    </source>
</evidence>
<evidence type="ECO:0000256" key="6">
    <source>
        <dbReference type="SAM" id="Phobius"/>
    </source>
</evidence>
<comment type="similarity">
    <text evidence="2">Belongs to the methyl-accepting chemotaxis (MCP) protein family.</text>
</comment>
<dbReference type="PROSITE" id="PS50111">
    <property type="entry name" value="CHEMOTAXIS_TRANSDUC_2"/>
    <property type="match status" value="1"/>
</dbReference>
<gene>
    <name evidence="9" type="ORF">GJR96_07770</name>
</gene>
<accession>A0A6A8GFC6</accession>
<dbReference type="InterPro" id="IPR003660">
    <property type="entry name" value="HAMP_dom"/>
</dbReference>
<keyword evidence="1 3" id="KW-0807">Transducer</keyword>
<feature type="domain" description="Methyl-accepting transducer" evidence="7">
    <location>
        <begin position="458"/>
        <end position="694"/>
    </location>
</feature>
<feature type="transmembrane region" description="Helical" evidence="6">
    <location>
        <begin position="45"/>
        <end position="64"/>
    </location>
</feature>
<dbReference type="GO" id="GO:0004888">
    <property type="term" value="F:transmembrane signaling receptor activity"/>
    <property type="evidence" value="ECO:0007669"/>
    <property type="project" value="InterPro"/>
</dbReference>
<dbReference type="GO" id="GO:0007165">
    <property type="term" value="P:signal transduction"/>
    <property type="evidence" value="ECO:0007669"/>
    <property type="project" value="UniProtKB-KW"/>
</dbReference>
<dbReference type="PANTHER" id="PTHR32089">
    <property type="entry name" value="METHYL-ACCEPTING CHEMOTAXIS PROTEIN MCPB"/>
    <property type="match status" value="1"/>
</dbReference>
<feature type="compositionally biased region" description="Low complexity" evidence="5">
    <location>
        <begin position="763"/>
        <end position="773"/>
    </location>
</feature>
<dbReference type="GO" id="GO:0016020">
    <property type="term" value="C:membrane"/>
    <property type="evidence" value="ECO:0007669"/>
    <property type="project" value="InterPro"/>
</dbReference>
<feature type="compositionally biased region" description="Low complexity" evidence="5">
    <location>
        <begin position="448"/>
        <end position="459"/>
    </location>
</feature>
<keyword evidence="6" id="KW-0472">Membrane</keyword>
<dbReference type="SUPFAM" id="SSF158472">
    <property type="entry name" value="HAMP domain-like"/>
    <property type="match status" value="1"/>
</dbReference>
<dbReference type="EMBL" id="WKJO01000001">
    <property type="protein sequence ID" value="MRX21853.1"/>
    <property type="molecule type" value="Genomic_DNA"/>
</dbReference>
<evidence type="ECO:0000256" key="1">
    <source>
        <dbReference type="ARBA" id="ARBA00023224"/>
    </source>
</evidence>
<keyword evidence="6" id="KW-1133">Transmembrane helix</keyword>
<evidence type="ECO:0000256" key="2">
    <source>
        <dbReference type="ARBA" id="ARBA00029447"/>
    </source>
</evidence>
<dbReference type="PANTHER" id="PTHR32089:SF112">
    <property type="entry name" value="LYSOZYME-LIKE PROTEIN-RELATED"/>
    <property type="match status" value="1"/>
</dbReference>